<feature type="region of interest" description="Disordered" evidence="1">
    <location>
        <begin position="75"/>
        <end position="135"/>
    </location>
</feature>
<feature type="compositionally biased region" description="Low complexity" evidence="1">
    <location>
        <begin position="77"/>
        <end position="89"/>
    </location>
</feature>
<organism evidence="2 3">
    <name type="scientific">Armillaria gallica</name>
    <name type="common">Bulbous honey fungus</name>
    <name type="synonym">Armillaria bulbosa</name>
    <dbReference type="NCBI Taxonomy" id="47427"/>
    <lineage>
        <taxon>Eukaryota</taxon>
        <taxon>Fungi</taxon>
        <taxon>Dikarya</taxon>
        <taxon>Basidiomycota</taxon>
        <taxon>Agaricomycotina</taxon>
        <taxon>Agaricomycetes</taxon>
        <taxon>Agaricomycetidae</taxon>
        <taxon>Agaricales</taxon>
        <taxon>Marasmiineae</taxon>
        <taxon>Physalacriaceae</taxon>
        <taxon>Armillaria</taxon>
    </lineage>
</organism>
<proteinExistence type="predicted"/>
<feature type="compositionally biased region" description="Basic residues" evidence="1">
    <location>
        <begin position="123"/>
        <end position="132"/>
    </location>
</feature>
<dbReference type="OrthoDB" id="3033952at2759"/>
<feature type="compositionally biased region" description="Polar residues" evidence="1">
    <location>
        <begin position="109"/>
        <end position="120"/>
    </location>
</feature>
<name>A0A2H3CI00_ARMGA</name>
<sequence length="388" mass="43787">MASLSSTALKLTPTSSGAIFRERTPQKTRSDWIFSPWEGPIIMVPDPEFDFKTLLRTHIEEEEEVELLDAYDPLDTHSLLSSPPSSHPSLPEEPPHTQPPSTTPPEVPQDQQPSTSLQTHSKQQSRKNRKRKCQEAAKDFGTDVHPHLKAKHVYATGPIMTDYNIGDAPYATSGYVGLREESWKQQHTLDELVGPKYNFCHYEWQGKTPTPVVNQQGHVISVLAGHPDNPSWETVHHKAMDTLEALHQSCKFSEDQRKHRHGKFPALSIGISFSSGQTHPQNLHHNLHHNSTNTTALFTLINTLAFICLARFASSAFSTWILKTYRYYATYLHDLLLHDLTLVANWIQSVFAAATFNFSPYTLCFRHTDSGNLPFGWCAITALGRFDP</sequence>
<evidence type="ECO:0000256" key="1">
    <source>
        <dbReference type="SAM" id="MobiDB-lite"/>
    </source>
</evidence>
<keyword evidence="3" id="KW-1185">Reference proteome</keyword>
<dbReference type="AlphaFoldDB" id="A0A2H3CI00"/>
<protein>
    <submittedName>
        <fullName evidence="2">Uncharacterized protein</fullName>
    </submittedName>
</protein>
<evidence type="ECO:0000313" key="3">
    <source>
        <dbReference type="Proteomes" id="UP000217790"/>
    </source>
</evidence>
<dbReference type="STRING" id="47427.A0A2H3CI00"/>
<accession>A0A2H3CI00</accession>
<dbReference type="Proteomes" id="UP000217790">
    <property type="component" value="Unassembled WGS sequence"/>
</dbReference>
<gene>
    <name evidence="2" type="ORF">ARMGADRAFT_1091234</name>
</gene>
<dbReference type="EMBL" id="KZ293729">
    <property type="protein sequence ID" value="PBK81490.1"/>
    <property type="molecule type" value="Genomic_DNA"/>
</dbReference>
<dbReference type="InParanoid" id="A0A2H3CI00"/>
<dbReference type="OMA" id="CITHGNI"/>
<evidence type="ECO:0000313" key="2">
    <source>
        <dbReference type="EMBL" id="PBK81490.1"/>
    </source>
</evidence>
<feature type="compositionally biased region" description="Pro residues" evidence="1">
    <location>
        <begin position="96"/>
        <end position="107"/>
    </location>
</feature>
<reference evidence="3" key="1">
    <citation type="journal article" date="2017" name="Nat. Ecol. Evol.">
        <title>Genome expansion and lineage-specific genetic innovations in the forest pathogenic fungi Armillaria.</title>
        <authorList>
            <person name="Sipos G."/>
            <person name="Prasanna A.N."/>
            <person name="Walter M.C."/>
            <person name="O'Connor E."/>
            <person name="Balint B."/>
            <person name="Krizsan K."/>
            <person name="Kiss B."/>
            <person name="Hess J."/>
            <person name="Varga T."/>
            <person name="Slot J."/>
            <person name="Riley R."/>
            <person name="Boka B."/>
            <person name="Rigling D."/>
            <person name="Barry K."/>
            <person name="Lee J."/>
            <person name="Mihaltcheva S."/>
            <person name="LaButti K."/>
            <person name="Lipzen A."/>
            <person name="Waldron R."/>
            <person name="Moloney N.M."/>
            <person name="Sperisen C."/>
            <person name="Kredics L."/>
            <person name="Vagvoelgyi C."/>
            <person name="Patrignani A."/>
            <person name="Fitzpatrick D."/>
            <person name="Nagy I."/>
            <person name="Doyle S."/>
            <person name="Anderson J.B."/>
            <person name="Grigoriev I.V."/>
            <person name="Gueldener U."/>
            <person name="Muensterkoetter M."/>
            <person name="Nagy L.G."/>
        </authorList>
    </citation>
    <scope>NUCLEOTIDE SEQUENCE [LARGE SCALE GENOMIC DNA]</scope>
    <source>
        <strain evidence="3">Ar21-2</strain>
    </source>
</reference>